<evidence type="ECO:0000256" key="1">
    <source>
        <dbReference type="SAM" id="MobiDB-lite"/>
    </source>
</evidence>
<proteinExistence type="predicted"/>
<feature type="compositionally biased region" description="Polar residues" evidence="1">
    <location>
        <begin position="105"/>
        <end position="134"/>
    </location>
</feature>
<sequence>MVNPTTGGGSPPPPEPAEPPHATGPPSCTSQPAQNRQPHSNRKLQKDYFRYLLASGYNPGCAPPRPMVIEASNHSQRRRRNKNRRNHTPNTDLADHDEYPPLPTPSSLNKPPNPISQPSNESNHQQQPLPTTNSQPPPLHIPLPLYKPPISTQRPPQTTNSVTVTIPNHPSSPRLTQLDHVAQATTQSSRCQPQTAASQSAITNQPAIADIAKSFQAVTNHATHDERQPSQIKCAPHACCSQQKSLATNEPLSASHDGLPCRPFPFFPHIQPTF</sequence>
<name>A0A067EZH4_CITSI</name>
<dbReference type="PaxDb" id="2711-XP_006480320.1"/>
<feature type="compositionally biased region" description="Polar residues" evidence="1">
    <location>
        <begin position="28"/>
        <end position="38"/>
    </location>
</feature>
<reference evidence="2 3" key="1">
    <citation type="submission" date="2014-04" db="EMBL/GenBank/DDBJ databases">
        <authorList>
            <consortium name="International Citrus Genome Consortium"/>
            <person name="Gmitter F."/>
            <person name="Chen C."/>
            <person name="Farmerie W."/>
            <person name="Harkins T."/>
            <person name="Desany B."/>
            <person name="Mohiuddin M."/>
            <person name="Kodira C."/>
            <person name="Borodovsky M."/>
            <person name="Lomsadze A."/>
            <person name="Burns P."/>
            <person name="Jenkins J."/>
            <person name="Prochnik S."/>
            <person name="Shu S."/>
            <person name="Chapman J."/>
            <person name="Pitluck S."/>
            <person name="Schmutz J."/>
            <person name="Rokhsar D."/>
        </authorList>
    </citation>
    <scope>NUCLEOTIDE SEQUENCE</scope>
</reference>
<feature type="compositionally biased region" description="Polar residues" evidence="1">
    <location>
        <begin position="150"/>
        <end position="174"/>
    </location>
</feature>
<feature type="compositionally biased region" description="Pro residues" evidence="1">
    <location>
        <begin position="135"/>
        <end position="147"/>
    </location>
</feature>
<evidence type="ECO:0000313" key="3">
    <source>
        <dbReference type="Proteomes" id="UP000027120"/>
    </source>
</evidence>
<dbReference type="AlphaFoldDB" id="A0A067EZH4"/>
<dbReference type="EMBL" id="KK784974">
    <property type="protein sequence ID" value="KDO56351.1"/>
    <property type="molecule type" value="Genomic_DNA"/>
</dbReference>
<feature type="compositionally biased region" description="Pro residues" evidence="1">
    <location>
        <begin position="10"/>
        <end position="23"/>
    </location>
</feature>
<gene>
    <name evidence="2" type="ORF">CISIN_1g024007mg</name>
</gene>
<organism evidence="2 3">
    <name type="scientific">Citrus sinensis</name>
    <name type="common">Sweet orange</name>
    <name type="synonym">Citrus aurantium var. sinensis</name>
    <dbReference type="NCBI Taxonomy" id="2711"/>
    <lineage>
        <taxon>Eukaryota</taxon>
        <taxon>Viridiplantae</taxon>
        <taxon>Streptophyta</taxon>
        <taxon>Embryophyta</taxon>
        <taxon>Tracheophyta</taxon>
        <taxon>Spermatophyta</taxon>
        <taxon>Magnoliopsida</taxon>
        <taxon>eudicotyledons</taxon>
        <taxon>Gunneridae</taxon>
        <taxon>Pentapetalae</taxon>
        <taxon>rosids</taxon>
        <taxon>malvids</taxon>
        <taxon>Sapindales</taxon>
        <taxon>Rutaceae</taxon>
        <taxon>Aurantioideae</taxon>
        <taxon>Citrus</taxon>
    </lineage>
</organism>
<protein>
    <submittedName>
        <fullName evidence="2">Uncharacterized protein</fullName>
    </submittedName>
</protein>
<feature type="region of interest" description="Disordered" evidence="1">
    <location>
        <begin position="1"/>
        <end position="174"/>
    </location>
</feature>
<accession>A0A067EZH4</accession>
<dbReference type="Proteomes" id="UP000027120">
    <property type="component" value="Unassembled WGS sequence"/>
</dbReference>
<keyword evidence="3" id="KW-1185">Reference proteome</keyword>
<feature type="compositionally biased region" description="Basic residues" evidence="1">
    <location>
        <begin position="75"/>
        <end position="87"/>
    </location>
</feature>
<evidence type="ECO:0000313" key="2">
    <source>
        <dbReference type="EMBL" id="KDO56351.1"/>
    </source>
</evidence>